<organism evidence="3">
    <name type="scientific">Trichuris suis</name>
    <name type="common">pig whipworm</name>
    <dbReference type="NCBI Taxonomy" id="68888"/>
    <lineage>
        <taxon>Eukaryota</taxon>
        <taxon>Metazoa</taxon>
        <taxon>Ecdysozoa</taxon>
        <taxon>Nematoda</taxon>
        <taxon>Enoplea</taxon>
        <taxon>Dorylaimia</taxon>
        <taxon>Trichinellida</taxon>
        <taxon>Trichuridae</taxon>
        <taxon>Trichuris</taxon>
    </lineage>
</organism>
<proteinExistence type="predicted"/>
<dbReference type="Proteomes" id="UP000030758">
    <property type="component" value="Unassembled WGS sequence"/>
</dbReference>
<dbReference type="EMBL" id="KL363259">
    <property type="protein sequence ID" value="KFD50070.1"/>
    <property type="molecule type" value="Genomic_DNA"/>
</dbReference>
<evidence type="ECO:0000313" key="4">
    <source>
        <dbReference type="Proteomes" id="UP000030764"/>
    </source>
</evidence>
<protein>
    <submittedName>
        <fullName evidence="3">Uncharacterized protein</fullName>
    </submittedName>
</protein>
<feature type="compositionally biased region" description="Basic residues" evidence="1">
    <location>
        <begin position="61"/>
        <end position="78"/>
    </location>
</feature>
<evidence type="ECO:0000313" key="2">
    <source>
        <dbReference type="EMBL" id="KFD50070.1"/>
    </source>
</evidence>
<dbReference type="AlphaFoldDB" id="A0A085MZA1"/>
<dbReference type="EMBL" id="KL367593">
    <property type="protein sequence ID" value="KFD62547.1"/>
    <property type="molecule type" value="Genomic_DNA"/>
</dbReference>
<evidence type="ECO:0000313" key="3">
    <source>
        <dbReference type="EMBL" id="KFD62547.1"/>
    </source>
</evidence>
<keyword evidence="4" id="KW-1185">Reference proteome</keyword>
<reference evidence="3 4" key="1">
    <citation type="journal article" date="2014" name="Nat. Genet.">
        <title>Genome and transcriptome of the porcine whipworm Trichuris suis.</title>
        <authorList>
            <person name="Jex A.R."/>
            <person name="Nejsum P."/>
            <person name="Schwarz E.M."/>
            <person name="Hu L."/>
            <person name="Young N.D."/>
            <person name="Hall R.S."/>
            <person name="Korhonen P.K."/>
            <person name="Liao S."/>
            <person name="Thamsborg S."/>
            <person name="Xia J."/>
            <person name="Xu P."/>
            <person name="Wang S."/>
            <person name="Scheerlinck J.P."/>
            <person name="Hofmann A."/>
            <person name="Sternberg P.W."/>
            <person name="Wang J."/>
            <person name="Gasser R.B."/>
        </authorList>
    </citation>
    <scope>NUCLEOTIDE SEQUENCE [LARGE SCALE GENOMIC DNA]</scope>
    <source>
        <strain evidence="3">DCEP-RM93F</strain>
        <strain evidence="2">DCEP-RM93M</strain>
    </source>
</reference>
<name>A0A085MZA1_9BILA</name>
<feature type="region of interest" description="Disordered" evidence="1">
    <location>
        <begin position="54"/>
        <end position="99"/>
    </location>
</feature>
<evidence type="ECO:0000256" key="1">
    <source>
        <dbReference type="SAM" id="MobiDB-lite"/>
    </source>
</evidence>
<sequence>MTHTGEVALFAALTTESFHVLDTGVVGALTTHRKNSINETLPCPHYQATSILKRDGMDKHKAQHSRNIGRHLRYHKIRKGGDFSRTPRQPIPEPHFLHY</sequence>
<gene>
    <name evidence="2" type="ORF">M513_09030</name>
    <name evidence="3" type="ORF">M514_09030</name>
</gene>
<dbReference type="Proteomes" id="UP000030764">
    <property type="component" value="Unassembled WGS sequence"/>
</dbReference>
<accession>A0A085MZA1</accession>